<dbReference type="AlphaFoldDB" id="A0A4U6QL28"/>
<organism evidence="2 3">
    <name type="scientific">Nakamurella flava</name>
    <dbReference type="NCBI Taxonomy" id="2576308"/>
    <lineage>
        <taxon>Bacteria</taxon>
        <taxon>Bacillati</taxon>
        <taxon>Actinomycetota</taxon>
        <taxon>Actinomycetes</taxon>
        <taxon>Nakamurellales</taxon>
        <taxon>Nakamurellaceae</taxon>
        <taxon>Nakamurella</taxon>
    </lineage>
</organism>
<sequence length="209" mass="21244">MGVLLRASEVAKLPVVTFAGEDVAQIKDVVYVGNGGEVAGFTLNGRGFFAGALKVTLPWAKVVGLGPDAAIIADEDALVPPEELLAAAAGEDGTGGAAGDVLRSQVLTDDGTALGVVVDVVLGIGAPAGSDQHGKADVVGYEIDPAESLGRGKNRLFIPLPDTLAVSGEHLIVPAVARDFVTDDLAGFGAAVDDFRARLRGFENEGGNR</sequence>
<protein>
    <submittedName>
        <fullName evidence="2">PRC-barrel domain containing protein</fullName>
    </submittedName>
</protein>
<name>A0A4U6QL28_9ACTN</name>
<evidence type="ECO:0000259" key="1">
    <source>
        <dbReference type="Pfam" id="PF05239"/>
    </source>
</evidence>
<accession>A0A4U6QL28</accession>
<dbReference type="InterPro" id="IPR027275">
    <property type="entry name" value="PRC-brl_dom"/>
</dbReference>
<dbReference type="InterPro" id="IPR011033">
    <property type="entry name" value="PRC_barrel-like_sf"/>
</dbReference>
<keyword evidence="3" id="KW-1185">Reference proteome</keyword>
<feature type="domain" description="PRC-barrel" evidence="1">
    <location>
        <begin position="5"/>
        <end position="73"/>
    </location>
</feature>
<dbReference type="RefSeq" id="WP_137448302.1">
    <property type="nucleotide sequence ID" value="NZ_SZZH01000001.1"/>
</dbReference>
<dbReference type="OrthoDB" id="4862540at2"/>
<reference evidence="2 3" key="1">
    <citation type="submission" date="2019-05" db="EMBL/GenBank/DDBJ databases">
        <title>Nakamurella sp. N5BH11, whole genome shotgun sequence.</title>
        <authorList>
            <person name="Tuo L."/>
        </authorList>
    </citation>
    <scope>NUCLEOTIDE SEQUENCE [LARGE SCALE GENOMIC DNA]</scope>
    <source>
        <strain evidence="2 3">N5BH11</strain>
    </source>
</reference>
<dbReference type="Proteomes" id="UP000306985">
    <property type="component" value="Unassembled WGS sequence"/>
</dbReference>
<dbReference type="Pfam" id="PF05239">
    <property type="entry name" value="PRC"/>
    <property type="match status" value="1"/>
</dbReference>
<proteinExistence type="predicted"/>
<gene>
    <name evidence="2" type="ORF">FDO65_04935</name>
</gene>
<dbReference type="SUPFAM" id="SSF50346">
    <property type="entry name" value="PRC-barrel domain"/>
    <property type="match status" value="1"/>
</dbReference>
<evidence type="ECO:0000313" key="3">
    <source>
        <dbReference type="Proteomes" id="UP000306985"/>
    </source>
</evidence>
<evidence type="ECO:0000313" key="2">
    <source>
        <dbReference type="EMBL" id="TKV60999.1"/>
    </source>
</evidence>
<comment type="caution">
    <text evidence="2">The sequence shown here is derived from an EMBL/GenBank/DDBJ whole genome shotgun (WGS) entry which is preliminary data.</text>
</comment>
<dbReference type="EMBL" id="SZZH01000001">
    <property type="protein sequence ID" value="TKV60999.1"/>
    <property type="molecule type" value="Genomic_DNA"/>
</dbReference>